<accession>I8AHH9</accession>
<comment type="subcellular location">
    <subcellularLocation>
        <location evidence="1 7">Cytoplasm</location>
    </subcellularLocation>
</comment>
<keyword evidence="6 7" id="KW-0592">Phosphate transport</keyword>
<evidence type="ECO:0000256" key="8">
    <source>
        <dbReference type="SAM" id="Coils"/>
    </source>
</evidence>
<proteinExistence type="inferred from homology"/>
<dbReference type="PANTHER" id="PTHR42930">
    <property type="entry name" value="PHOSPHATE-SPECIFIC TRANSPORT SYSTEM ACCESSORY PROTEIN PHOU"/>
    <property type="match status" value="1"/>
</dbReference>
<evidence type="ECO:0000313" key="10">
    <source>
        <dbReference type="EMBL" id="EIT85172.1"/>
    </source>
</evidence>
<comment type="subunit">
    <text evidence="3 7">Homodimer.</text>
</comment>
<dbReference type="FunFam" id="1.20.58.220:FF:000004">
    <property type="entry name" value="Phosphate-specific transport system accessory protein PhoU"/>
    <property type="match status" value="1"/>
</dbReference>
<keyword evidence="11" id="KW-1185">Reference proteome</keyword>
<feature type="domain" description="PhoU" evidence="9">
    <location>
        <begin position="20"/>
        <end position="105"/>
    </location>
</feature>
<dbReference type="GO" id="GO:0005737">
    <property type="term" value="C:cytoplasm"/>
    <property type="evidence" value="ECO:0007669"/>
    <property type="project" value="UniProtKB-SubCell"/>
</dbReference>
<dbReference type="InterPro" id="IPR026022">
    <property type="entry name" value="PhoU_dom"/>
</dbReference>
<dbReference type="OrthoDB" id="9814256at2"/>
<dbReference type="InterPro" id="IPR038078">
    <property type="entry name" value="PhoU-like_sf"/>
</dbReference>
<evidence type="ECO:0000256" key="7">
    <source>
        <dbReference type="PIRNR" id="PIRNR003107"/>
    </source>
</evidence>
<dbReference type="Pfam" id="PF01895">
    <property type="entry name" value="PhoU"/>
    <property type="match status" value="2"/>
</dbReference>
<dbReference type="RefSeq" id="WP_007202190.1">
    <property type="nucleotide sequence ID" value="NZ_AKKV01000026.1"/>
</dbReference>
<dbReference type="SUPFAM" id="SSF109755">
    <property type="entry name" value="PhoU-like"/>
    <property type="match status" value="1"/>
</dbReference>
<gene>
    <name evidence="10" type="ORF">A374_10530</name>
</gene>
<dbReference type="NCBIfam" id="TIGR02135">
    <property type="entry name" value="phoU_full"/>
    <property type="match status" value="1"/>
</dbReference>
<organism evidence="10 11">
    <name type="scientific">Fictibacillus macauensis ZFHKF-1</name>
    <dbReference type="NCBI Taxonomy" id="1196324"/>
    <lineage>
        <taxon>Bacteria</taxon>
        <taxon>Bacillati</taxon>
        <taxon>Bacillota</taxon>
        <taxon>Bacilli</taxon>
        <taxon>Bacillales</taxon>
        <taxon>Fictibacillaceae</taxon>
        <taxon>Fictibacillus</taxon>
    </lineage>
</organism>
<evidence type="ECO:0000259" key="9">
    <source>
        <dbReference type="Pfam" id="PF01895"/>
    </source>
</evidence>
<evidence type="ECO:0000256" key="6">
    <source>
        <dbReference type="ARBA" id="ARBA00022592"/>
    </source>
</evidence>
<dbReference type="Proteomes" id="UP000004080">
    <property type="component" value="Unassembled WGS sequence"/>
</dbReference>
<dbReference type="AlphaFoldDB" id="I8AHH9"/>
<comment type="similarity">
    <text evidence="2 7">Belongs to the PhoU family.</text>
</comment>
<evidence type="ECO:0000256" key="4">
    <source>
        <dbReference type="ARBA" id="ARBA00022448"/>
    </source>
</evidence>
<name>I8AHH9_9BACL</name>
<dbReference type="EMBL" id="AKKV01000026">
    <property type="protein sequence ID" value="EIT85172.1"/>
    <property type="molecule type" value="Genomic_DNA"/>
</dbReference>
<dbReference type="PATRIC" id="fig|1196324.3.peg.2154"/>
<keyword evidence="5 7" id="KW-0963">Cytoplasm</keyword>
<evidence type="ECO:0000256" key="1">
    <source>
        <dbReference type="ARBA" id="ARBA00004496"/>
    </source>
</evidence>
<dbReference type="InterPro" id="IPR028366">
    <property type="entry name" value="PhoU"/>
</dbReference>
<dbReference type="GO" id="GO:0030643">
    <property type="term" value="P:intracellular phosphate ion homeostasis"/>
    <property type="evidence" value="ECO:0007669"/>
    <property type="project" value="InterPro"/>
</dbReference>
<dbReference type="PIRSF" id="PIRSF003107">
    <property type="entry name" value="PhoU"/>
    <property type="match status" value="1"/>
</dbReference>
<keyword evidence="4 7" id="KW-0813">Transport</keyword>
<evidence type="ECO:0000256" key="5">
    <source>
        <dbReference type="ARBA" id="ARBA00022490"/>
    </source>
</evidence>
<sequence length="218" mass="24359">MVVRENFTSQLEELKDKLVSIGELAQEALQKAMIALTAQNRELALTVIEEDRRINELEDAINEQALLLLAKQAPVASDLRKIIAALKISSDIERMADFAVNIAKATLRIQEPFIKPLQDLPRMADLAIGMLHDAVTAYVEEDVVLAKQLADTDDEVDALYGRISEDLLHVMTKHPNALSQITQLLLVARYLERTGDHATNIAESIFFLVKGKRYGLNE</sequence>
<dbReference type="STRING" id="1196324.A374_10530"/>
<dbReference type="GO" id="GO:0006817">
    <property type="term" value="P:phosphate ion transport"/>
    <property type="evidence" value="ECO:0007669"/>
    <property type="project" value="UniProtKB-KW"/>
</dbReference>
<reference evidence="10 11" key="1">
    <citation type="journal article" date="2012" name="J. Bacteriol.">
        <title>Genome of Bacillus macauensis ZFHKF-1, a Long-Chain-Forming Bacterium.</title>
        <authorList>
            <person name="Cai L."/>
            <person name="Zhang T."/>
        </authorList>
    </citation>
    <scope>NUCLEOTIDE SEQUENCE [LARGE SCALE GENOMIC DNA]</scope>
    <source>
        <strain evidence="10 11">ZFHKF-1</strain>
    </source>
</reference>
<comment type="caution">
    <text evidence="10">The sequence shown here is derived from an EMBL/GenBank/DDBJ whole genome shotgun (WGS) entry which is preliminary data.</text>
</comment>
<evidence type="ECO:0000256" key="2">
    <source>
        <dbReference type="ARBA" id="ARBA00008107"/>
    </source>
</evidence>
<evidence type="ECO:0000256" key="3">
    <source>
        <dbReference type="ARBA" id="ARBA00011738"/>
    </source>
</evidence>
<comment type="function">
    <text evidence="7">Plays a role in the regulation of phosphate uptake.</text>
</comment>
<dbReference type="PANTHER" id="PTHR42930:SF3">
    <property type="entry name" value="PHOSPHATE-SPECIFIC TRANSPORT SYSTEM ACCESSORY PROTEIN PHOU"/>
    <property type="match status" value="1"/>
</dbReference>
<keyword evidence="8" id="KW-0175">Coiled coil</keyword>
<feature type="domain" description="PhoU" evidence="9">
    <location>
        <begin position="120"/>
        <end position="205"/>
    </location>
</feature>
<dbReference type="GO" id="GO:0045936">
    <property type="term" value="P:negative regulation of phosphate metabolic process"/>
    <property type="evidence" value="ECO:0007669"/>
    <property type="project" value="InterPro"/>
</dbReference>
<evidence type="ECO:0000313" key="11">
    <source>
        <dbReference type="Proteomes" id="UP000004080"/>
    </source>
</evidence>
<protein>
    <recommendedName>
        <fullName evidence="7">Phosphate-specific transport system accessory protein PhoU</fullName>
    </recommendedName>
</protein>
<feature type="coiled-coil region" evidence="8">
    <location>
        <begin position="11"/>
        <end position="60"/>
    </location>
</feature>
<dbReference type="eggNOG" id="COG0704">
    <property type="taxonomic scope" value="Bacteria"/>
</dbReference>
<dbReference type="Gene3D" id="1.20.58.220">
    <property type="entry name" value="Phosphate transport system protein phou homolog 2, domain 2"/>
    <property type="match status" value="1"/>
</dbReference>